<dbReference type="InterPro" id="IPR000504">
    <property type="entry name" value="RRM_dom"/>
</dbReference>
<dbReference type="FunFam" id="3.30.70.330:FF:000039">
    <property type="entry name" value="U1 small nuclear ribonucleoprotein A"/>
    <property type="match status" value="1"/>
</dbReference>
<protein>
    <submittedName>
        <fullName evidence="4">SNRPA protein</fullName>
    </submittedName>
</protein>
<dbReference type="GO" id="GO:0003723">
    <property type="term" value="F:RNA binding"/>
    <property type="evidence" value="ECO:0007669"/>
    <property type="project" value="UniProtKB-UniRule"/>
</dbReference>
<feature type="region of interest" description="Disordered" evidence="2">
    <location>
        <begin position="75"/>
        <end position="104"/>
    </location>
</feature>
<sequence>ELKKSLYAIFSQFGQILDILVSRSLKMRGQAFVIFKEMGSATNALRSMQGFPFYDKPMRIQYAKTDSDIIAKMKGTFVERDRKREKRKPKGQEAAGGKKSAGAAGAGAVPPFCLRQMNQAPRLLHHMAGQPPYMPPPGMIPPPGMTPGAIPPGAMPPQQVMAGQMPPAQ</sequence>
<evidence type="ECO:0000256" key="1">
    <source>
        <dbReference type="PROSITE-ProRule" id="PRU00176"/>
    </source>
</evidence>
<dbReference type="Proteomes" id="UP000578343">
    <property type="component" value="Unassembled WGS sequence"/>
</dbReference>
<evidence type="ECO:0000313" key="4">
    <source>
        <dbReference type="EMBL" id="NXG78225.1"/>
    </source>
</evidence>
<dbReference type="AlphaFoldDB" id="A0A7K9ENK2"/>
<dbReference type="Pfam" id="PF00076">
    <property type="entry name" value="RRM_1"/>
    <property type="match status" value="1"/>
</dbReference>
<name>A0A7K9ENK2_BARMA</name>
<dbReference type="PROSITE" id="PS50102">
    <property type="entry name" value="RRM"/>
    <property type="match status" value="1"/>
</dbReference>
<feature type="compositionally biased region" description="Low complexity" evidence="2">
    <location>
        <begin position="95"/>
        <end position="104"/>
    </location>
</feature>
<comment type="caution">
    <text evidence="4">The sequence shown here is derived from an EMBL/GenBank/DDBJ whole genome shotgun (WGS) entry which is preliminary data.</text>
</comment>
<organism evidence="4 5">
    <name type="scientific">Baryphthengus martii</name>
    <name type="common">Rufous motmot</name>
    <dbReference type="NCBI Taxonomy" id="176943"/>
    <lineage>
        <taxon>Eukaryota</taxon>
        <taxon>Metazoa</taxon>
        <taxon>Chordata</taxon>
        <taxon>Craniata</taxon>
        <taxon>Vertebrata</taxon>
        <taxon>Euteleostomi</taxon>
        <taxon>Archelosauria</taxon>
        <taxon>Archosauria</taxon>
        <taxon>Dinosauria</taxon>
        <taxon>Saurischia</taxon>
        <taxon>Theropoda</taxon>
        <taxon>Coelurosauria</taxon>
        <taxon>Aves</taxon>
        <taxon>Neognathae</taxon>
        <taxon>Neoaves</taxon>
        <taxon>Telluraves</taxon>
        <taxon>Coraciimorphae</taxon>
        <taxon>Coraciiformes</taxon>
        <taxon>Momotidae</taxon>
        <taxon>Baryphthengus</taxon>
    </lineage>
</organism>
<dbReference type="EMBL" id="VWZK01017328">
    <property type="protein sequence ID" value="NXG78225.1"/>
    <property type="molecule type" value="Genomic_DNA"/>
</dbReference>
<dbReference type="SMART" id="SM00360">
    <property type="entry name" value="RRM"/>
    <property type="match status" value="1"/>
</dbReference>
<proteinExistence type="predicted"/>
<evidence type="ECO:0000313" key="5">
    <source>
        <dbReference type="Proteomes" id="UP000578343"/>
    </source>
</evidence>
<dbReference type="InterPro" id="IPR035979">
    <property type="entry name" value="RBD_domain_sf"/>
</dbReference>
<dbReference type="OrthoDB" id="277802at2759"/>
<accession>A0A7K9ENK2</accession>
<feature type="non-terminal residue" evidence="4">
    <location>
        <position position="169"/>
    </location>
</feature>
<gene>
    <name evidence="4" type="primary">Snrpa</name>
    <name evidence="4" type="ORF">BARMAR_R14435</name>
</gene>
<feature type="non-terminal residue" evidence="4">
    <location>
        <position position="1"/>
    </location>
</feature>
<keyword evidence="5" id="KW-1185">Reference proteome</keyword>
<dbReference type="InterPro" id="IPR012677">
    <property type="entry name" value="Nucleotide-bd_a/b_plait_sf"/>
</dbReference>
<evidence type="ECO:0000256" key="2">
    <source>
        <dbReference type="SAM" id="MobiDB-lite"/>
    </source>
</evidence>
<dbReference type="Gene3D" id="3.30.70.330">
    <property type="match status" value="1"/>
</dbReference>
<feature type="domain" description="RRM" evidence="3">
    <location>
        <begin position="1"/>
        <end position="65"/>
    </location>
</feature>
<reference evidence="4 5" key="1">
    <citation type="submission" date="2019-09" db="EMBL/GenBank/DDBJ databases">
        <title>Bird 10,000 Genomes (B10K) Project - Family phase.</title>
        <authorList>
            <person name="Zhang G."/>
        </authorList>
    </citation>
    <scope>NUCLEOTIDE SEQUENCE [LARGE SCALE GENOMIC DNA]</scope>
    <source>
        <strain evidence="4">B10K-DU-001-21</strain>
        <tissue evidence="4">Muscle</tissue>
    </source>
</reference>
<keyword evidence="1" id="KW-0694">RNA-binding</keyword>
<evidence type="ECO:0000259" key="3">
    <source>
        <dbReference type="PROSITE" id="PS50102"/>
    </source>
</evidence>
<dbReference type="SUPFAM" id="SSF54928">
    <property type="entry name" value="RNA-binding domain, RBD"/>
    <property type="match status" value="1"/>
</dbReference>